<feature type="compositionally biased region" description="Low complexity" evidence="2">
    <location>
        <begin position="791"/>
        <end position="808"/>
    </location>
</feature>
<keyword evidence="1" id="KW-0175">Coiled coil</keyword>
<sequence length="1103" mass="116091">MASVSRSERLKAQLERSRALEPTPTPPSGTAGQGPGGPGGPGEAATPPSSTPSGTTSTPTISTATSPTSATPPSSTSATPVSSSPVTATPASDSASPGEVLESPSNTIARLMAERLKEILEAAANGRALLGDVGSDPVFRVLFNRYKKMVSSESPLAAVPTALAPFFAPLGISVQGGGSTGEPVSFLLTSAIIVQAKATLDRVSESKRAAQDARSGVQVAETRVKVLRADLASARATLKETQDEVAALRKALALMNAETQAAVAAESRAMQDVLHAAENKREAKAAKKRIRAQIKALTAASSSQALVDDIDGGKSALATSTEPARTDPPVVLTADKLREVRQLLDLEHIARSRAQVIGKLPSTSGNAHKKAQAKAEAMQAVFAVRSAREADPSAWDAAVAALERVSFDATGDEDRAAAATDASAPDNVAPAGMALSVPAPPSASKASPFAGLALEPVDFESAGTLVRLAPDVPFRHNHTLTAVQRGTGFSLPERLVDAFEPYAAPTLATFDDFAAAAVAGEPLDSLDVEIEPSLTGALLLTRYPSSGLLPLPASGRVRPTPVNADTAEDRLYVLGTNTSVVRLCLAIEYRKRQALKYVSQDPTLAAMHEICVSFHCLYTMYKAGAVAEDRLAAAAQVARSELRDIIATFPPCSADHTICHWHESTLCPCSSSARSLCRCWLPLAVSVEAPLELAELPTELFLAPLGEALAAARAAETGIARASKRVKLTTFDAAFSGAEGLDWARRFVAARIAERESPPPLSAAVADGWALLLAAGLVVPLSASASPALLGSSASSGSSSPRARASSAPTLGEAASGPGLVDSDKALYRFIMDDPKADLNLRVLFVGEPGSPHAVADKLKKACLSLYGAFLADDGRSLDREGMMSSEAFAAFEADIAELQRVDLAALGPDDRIAFFINVYNILCIHAQFVFGPPSSVLARRTFFKRARYTIALHSYSLDDIEHGILRCNVGGHFTDADDPRLALCPPRRDPRIHFALNCGAESCPPIRVYDADKLDAQLTLAAQCFCQSEVSIEPQPSASNELILSMSKIFMWYHNDFGATDADMLAYLMPFLPPHAAEIIAEALASDTTFKIEYNSYSWKAM</sequence>
<evidence type="ECO:0000313" key="5">
    <source>
        <dbReference type="Proteomes" id="UP000054408"/>
    </source>
</evidence>
<evidence type="ECO:0000313" key="4">
    <source>
        <dbReference type="EMBL" id="KNC51593.1"/>
    </source>
</evidence>
<dbReference type="PANTHER" id="PTHR46361:SF3">
    <property type="entry name" value="ELECTRON CARRIER_ PROTEIN DISULFIDE OXIDOREDUCTASE"/>
    <property type="match status" value="1"/>
</dbReference>
<protein>
    <recommendedName>
        <fullName evidence="3">DUF547 domain-containing protein</fullName>
    </recommendedName>
</protein>
<dbReference type="PANTHER" id="PTHR46361">
    <property type="entry name" value="ELECTRON CARRIER/ PROTEIN DISULFIDE OXIDOREDUCTASE"/>
    <property type="match status" value="1"/>
</dbReference>
<dbReference type="AlphaFoldDB" id="A0A0L0DJW1"/>
<dbReference type="EMBL" id="GL349468">
    <property type="protein sequence ID" value="KNC51593.1"/>
    <property type="molecule type" value="Genomic_DNA"/>
</dbReference>
<feature type="compositionally biased region" description="Gly residues" evidence="2">
    <location>
        <begin position="31"/>
        <end position="42"/>
    </location>
</feature>
<gene>
    <name evidence="4" type="ORF">AMSG_12075</name>
</gene>
<accession>A0A0L0DJW1</accession>
<feature type="coiled-coil region" evidence="1">
    <location>
        <begin position="217"/>
        <end position="300"/>
    </location>
</feature>
<proteinExistence type="predicted"/>
<feature type="compositionally biased region" description="Basic and acidic residues" evidence="2">
    <location>
        <begin position="1"/>
        <end position="19"/>
    </location>
</feature>
<feature type="region of interest" description="Disordered" evidence="2">
    <location>
        <begin position="791"/>
        <end position="816"/>
    </location>
</feature>
<dbReference type="InterPro" id="IPR006869">
    <property type="entry name" value="DUF547"/>
</dbReference>
<dbReference type="Pfam" id="PF04784">
    <property type="entry name" value="DUF547"/>
    <property type="match status" value="1"/>
</dbReference>
<evidence type="ECO:0000256" key="2">
    <source>
        <dbReference type="SAM" id="MobiDB-lite"/>
    </source>
</evidence>
<name>A0A0L0DJW1_THETB</name>
<dbReference type="GeneID" id="25569990"/>
<feature type="domain" description="DUF547" evidence="3">
    <location>
        <begin position="907"/>
        <end position="1026"/>
    </location>
</feature>
<keyword evidence="5" id="KW-1185">Reference proteome</keyword>
<dbReference type="STRING" id="461836.A0A0L0DJW1"/>
<dbReference type="RefSeq" id="XP_013756039.1">
    <property type="nucleotide sequence ID" value="XM_013900585.1"/>
</dbReference>
<dbReference type="OrthoDB" id="418495at2759"/>
<reference evidence="4 5" key="1">
    <citation type="submission" date="2010-05" db="EMBL/GenBank/DDBJ databases">
        <title>The Genome Sequence of Thecamonas trahens ATCC 50062.</title>
        <authorList>
            <consortium name="The Broad Institute Genome Sequencing Platform"/>
            <person name="Russ C."/>
            <person name="Cuomo C."/>
            <person name="Shea T."/>
            <person name="Young S.K."/>
            <person name="Zeng Q."/>
            <person name="Koehrsen M."/>
            <person name="Haas B."/>
            <person name="Borodovsky M."/>
            <person name="Guigo R."/>
            <person name="Alvarado L."/>
            <person name="Berlin A."/>
            <person name="Bochicchio J."/>
            <person name="Borenstein D."/>
            <person name="Chapman S."/>
            <person name="Chen Z."/>
            <person name="Freedman E."/>
            <person name="Gellesch M."/>
            <person name="Goldberg J."/>
            <person name="Griggs A."/>
            <person name="Gujja S."/>
            <person name="Heilman E."/>
            <person name="Heiman D."/>
            <person name="Hepburn T."/>
            <person name="Howarth C."/>
            <person name="Jen D."/>
            <person name="Larson L."/>
            <person name="Mehta T."/>
            <person name="Park D."/>
            <person name="Pearson M."/>
            <person name="Roberts A."/>
            <person name="Saif S."/>
            <person name="Shenoy N."/>
            <person name="Sisk P."/>
            <person name="Stolte C."/>
            <person name="Sykes S."/>
            <person name="Thomson T."/>
            <person name="Walk T."/>
            <person name="White J."/>
            <person name="Yandava C."/>
            <person name="Burger G."/>
            <person name="Gray M.W."/>
            <person name="Holland P.W.H."/>
            <person name="King N."/>
            <person name="Lang F.B.F."/>
            <person name="Roger A.J."/>
            <person name="Ruiz-Trillo I."/>
            <person name="Lander E."/>
            <person name="Nusbaum C."/>
        </authorList>
    </citation>
    <scope>NUCLEOTIDE SEQUENCE [LARGE SCALE GENOMIC DNA]</scope>
    <source>
        <strain evidence="4 5">ATCC 50062</strain>
    </source>
</reference>
<evidence type="ECO:0000256" key="1">
    <source>
        <dbReference type="SAM" id="Coils"/>
    </source>
</evidence>
<feature type="region of interest" description="Disordered" evidence="2">
    <location>
        <begin position="1"/>
        <end position="103"/>
    </location>
</feature>
<dbReference type="Proteomes" id="UP000054408">
    <property type="component" value="Unassembled WGS sequence"/>
</dbReference>
<evidence type="ECO:0000259" key="3">
    <source>
        <dbReference type="Pfam" id="PF04784"/>
    </source>
</evidence>
<organism evidence="4 5">
    <name type="scientific">Thecamonas trahens ATCC 50062</name>
    <dbReference type="NCBI Taxonomy" id="461836"/>
    <lineage>
        <taxon>Eukaryota</taxon>
        <taxon>Apusozoa</taxon>
        <taxon>Apusomonadida</taxon>
        <taxon>Apusomonadidae</taxon>
        <taxon>Thecamonas</taxon>
    </lineage>
</organism>
<dbReference type="eggNOG" id="ENOG502QS72">
    <property type="taxonomic scope" value="Eukaryota"/>
</dbReference>
<feature type="compositionally biased region" description="Low complexity" evidence="2">
    <location>
        <begin position="43"/>
        <end position="97"/>
    </location>
</feature>